<dbReference type="InterPro" id="IPR020821">
    <property type="entry name" value="ENPP1-3/EXOG-like_nuc-like"/>
</dbReference>
<comment type="cofactor">
    <cofactor evidence="1 10">
        <name>Mg(2+)</name>
        <dbReference type="ChEBI" id="CHEBI:18420"/>
    </cofactor>
</comment>
<dbReference type="InterPro" id="IPR044925">
    <property type="entry name" value="His-Me_finger_sf"/>
</dbReference>
<keyword evidence="7" id="KW-0460">Magnesium</keyword>
<dbReference type="AlphaFoldDB" id="A0A0M2PXI2"/>
<dbReference type="OrthoDB" id="9811262at2"/>
<name>A0A0M2PXI2_PROHO</name>
<keyword evidence="11" id="KW-0732">Signal</keyword>
<dbReference type="EMBL" id="AJTX02000002">
    <property type="protein sequence ID" value="KKJ01146.1"/>
    <property type="molecule type" value="Genomic_DNA"/>
</dbReference>
<dbReference type="RefSeq" id="WP_017713721.1">
    <property type="nucleotide sequence ID" value="NZ_KB235941.1"/>
</dbReference>
<evidence type="ECO:0000256" key="4">
    <source>
        <dbReference type="ARBA" id="ARBA00022723"/>
    </source>
</evidence>
<evidence type="ECO:0000256" key="9">
    <source>
        <dbReference type="PIRSR" id="PIRSR640255-2"/>
    </source>
</evidence>
<dbReference type="GO" id="GO:0016787">
    <property type="term" value="F:hydrolase activity"/>
    <property type="evidence" value="ECO:0007669"/>
    <property type="project" value="UniProtKB-KW"/>
</dbReference>
<feature type="active site" description="Proton acceptor" evidence="8">
    <location>
        <position position="115"/>
    </location>
</feature>
<dbReference type="PANTHER" id="PTHR13966:SF5">
    <property type="entry name" value="ENDONUCLEASE G, MITOCHONDRIAL"/>
    <property type="match status" value="1"/>
</dbReference>
<evidence type="ECO:0000256" key="7">
    <source>
        <dbReference type="ARBA" id="ARBA00022842"/>
    </source>
</evidence>
<dbReference type="GO" id="GO:0004519">
    <property type="term" value="F:endonuclease activity"/>
    <property type="evidence" value="ECO:0007669"/>
    <property type="project" value="UniProtKB-UniRule"/>
</dbReference>
<reference evidence="14" key="1">
    <citation type="submission" date="2012-04" db="EMBL/GenBank/DDBJ databases">
        <authorList>
            <person name="Borisov I.G."/>
            <person name="Ivanikova N.V."/>
            <person name="Pinevich A.V."/>
        </authorList>
    </citation>
    <scope>NUCLEOTIDE SEQUENCE [LARGE SCALE GENOMIC DNA]</scope>
    <source>
        <strain evidence="14">CALU 1027</strain>
    </source>
</reference>
<dbReference type="SMART" id="SM00892">
    <property type="entry name" value="Endonuclease_NS"/>
    <property type="match status" value="1"/>
</dbReference>
<dbReference type="STRING" id="317619.GCA_000332315_03529"/>
<feature type="binding site" evidence="9">
    <location>
        <position position="144"/>
    </location>
    <ligand>
        <name>Mg(2+)</name>
        <dbReference type="ChEBI" id="CHEBI:18420"/>
        <note>catalytic</note>
    </ligand>
</feature>
<dbReference type="PANTHER" id="PTHR13966">
    <property type="entry name" value="ENDONUCLEASE RELATED"/>
    <property type="match status" value="1"/>
</dbReference>
<evidence type="ECO:0000256" key="8">
    <source>
        <dbReference type="PIRSR" id="PIRSR640255-1"/>
    </source>
</evidence>
<proteinExistence type="inferred from homology"/>
<dbReference type="InterPro" id="IPR018524">
    <property type="entry name" value="DNA/RNA_endonuclease_AS"/>
</dbReference>
<dbReference type="Proteomes" id="UP000034681">
    <property type="component" value="Unassembled WGS sequence"/>
</dbReference>
<organism evidence="14 15">
    <name type="scientific">Prochlorothrix hollandica PCC 9006 = CALU 1027</name>
    <dbReference type="NCBI Taxonomy" id="317619"/>
    <lineage>
        <taxon>Bacteria</taxon>
        <taxon>Bacillati</taxon>
        <taxon>Cyanobacteriota</taxon>
        <taxon>Cyanophyceae</taxon>
        <taxon>Prochlorotrichales</taxon>
        <taxon>Prochlorotrichaceae</taxon>
        <taxon>Prochlorothrix</taxon>
    </lineage>
</organism>
<keyword evidence="4 9" id="KW-0479">Metal-binding</keyword>
<evidence type="ECO:0000313" key="14">
    <source>
        <dbReference type="EMBL" id="KKJ01146.1"/>
    </source>
</evidence>
<keyword evidence="15" id="KW-1185">Reference proteome</keyword>
<comment type="similarity">
    <text evidence="2 10">Belongs to the DNA/RNA non-specific endonuclease family.</text>
</comment>
<dbReference type="EC" id="3.1.30.-" evidence="10"/>
<keyword evidence="6 10" id="KW-0378">Hydrolase</keyword>
<evidence type="ECO:0000256" key="3">
    <source>
        <dbReference type="ARBA" id="ARBA00022722"/>
    </source>
</evidence>
<dbReference type="SUPFAM" id="SSF54060">
    <property type="entry name" value="His-Me finger endonucleases"/>
    <property type="match status" value="1"/>
</dbReference>
<dbReference type="PROSITE" id="PS51257">
    <property type="entry name" value="PROKAR_LIPOPROTEIN"/>
    <property type="match status" value="1"/>
</dbReference>
<evidence type="ECO:0000256" key="10">
    <source>
        <dbReference type="RuleBase" id="RU366055"/>
    </source>
</evidence>
<feature type="domain" description="DNA/RNA non-specific endonuclease/pyrophosphatase/phosphodiesterase" evidence="13">
    <location>
        <begin position="48"/>
        <end position="240"/>
    </location>
</feature>
<dbReference type="PROSITE" id="PS01070">
    <property type="entry name" value="NUCLEASE_NON_SPEC"/>
    <property type="match status" value="1"/>
</dbReference>
<dbReference type="InterPro" id="IPR001604">
    <property type="entry name" value="Endo_G_ENPP1-like_dom"/>
</dbReference>
<gene>
    <name evidence="14" type="ORF">PROH_01760</name>
</gene>
<accession>A0A0M2PXI2</accession>
<dbReference type="InterPro" id="IPR040255">
    <property type="entry name" value="Non-specific_endonuclease"/>
</dbReference>
<dbReference type="GO" id="GO:0003676">
    <property type="term" value="F:nucleic acid binding"/>
    <property type="evidence" value="ECO:0007669"/>
    <property type="project" value="InterPro"/>
</dbReference>
<keyword evidence="5 10" id="KW-0255">Endonuclease</keyword>
<feature type="signal peptide" evidence="11">
    <location>
        <begin position="1"/>
        <end position="25"/>
    </location>
</feature>
<feature type="domain" description="ENPP1-3/EXOG-like endonuclease/phosphodiesterase" evidence="12">
    <location>
        <begin position="49"/>
        <end position="240"/>
    </location>
</feature>
<dbReference type="Pfam" id="PF01223">
    <property type="entry name" value="Endonuclease_NS"/>
    <property type="match status" value="1"/>
</dbReference>
<evidence type="ECO:0000259" key="13">
    <source>
        <dbReference type="SMART" id="SM00892"/>
    </source>
</evidence>
<evidence type="ECO:0000256" key="2">
    <source>
        <dbReference type="ARBA" id="ARBA00010052"/>
    </source>
</evidence>
<evidence type="ECO:0000313" key="15">
    <source>
        <dbReference type="Proteomes" id="UP000034681"/>
    </source>
</evidence>
<sequence length="240" mass="26824">MPKLWLNILLLLSLLLSSCSPSSLRNPCNKHLPQGLPKGTKASNQLLVRDIYCLSNNGTTKFADWVAYRLDASILTGSASQKRDWQADPDLDPAVTLEPEDYRGAHEALGTDRGHLAPLASFRGANWIQVNYLSNITPQRSQLNQGVWQELEQQVRDWARQGTVYVITGTAYLKPEPPLPQADEPHVVPSGFWKVVTHNGQVSAYFFDQDSSAQDPKEGEIPLENLERLVKLDFAENGYK</sequence>
<dbReference type="InterPro" id="IPR044929">
    <property type="entry name" value="DNA/RNA_non-sp_Endonuclease_sf"/>
</dbReference>
<dbReference type="Gene3D" id="3.40.570.10">
    <property type="entry name" value="Extracellular Endonuclease, subunit A"/>
    <property type="match status" value="1"/>
</dbReference>
<keyword evidence="3 10" id="KW-0540">Nuclease</keyword>
<feature type="chain" id="PRO_5005639494" description="Endonuclease" evidence="11">
    <location>
        <begin position="26"/>
        <end position="240"/>
    </location>
</feature>
<evidence type="ECO:0000256" key="5">
    <source>
        <dbReference type="ARBA" id="ARBA00022759"/>
    </source>
</evidence>
<evidence type="ECO:0000256" key="6">
    <source>
        <dbReference type="ARBA" id="ARBA00022801"/>
    </source>
</evidence>
<dbReference type="SMART" id="SM00477">
    <property type="entry name" value="NUC"/>
    <property type="match status" value="1"/>
</dbReference>
<evidence type="ECO:0000256" key="1">
    <source>
        <dbReference type="ARBA" id="ARBA00001946"/>
    </source>
</evidence>
<dbReference type="eggNOG" id="COG1864">
    <property type="taxonomic scope" value="Bacteria"/>
</dbReference>
<dbReference type="GO" id="GO:0046872">
    <property type="term" value="F:metal ion binding"/>
    <property type="evidence" value="ECO:0007669"/>
    <property type="project" value="UniProtKB-KW"/>
</dbReference>
<evidence type="ECO:0000259" key="12">
    <source>
        <dbReference type="SMART" id="SM00477"/>
    </source>
</evidence>
<evidence type="ECO:0000256" key="11">
    <source>
        <dbReference type="SAM" id="SignalP"/>
    </source>
</evidence>
<protein>
    <recommendedName>
        <fullName evidence="10">Endonuclease</fullName>
        <ecNumber evidence="10">3.1.30.-</ecNumber>
    </recommendedName>
</protein>
<comment type="caution">
    <text evidence="14">The sequence shown here is derived from an EMBL/GenBank/DDBJ whole genome shotgun (WGS) entry which is preliminary data.</text>
</comment>